<dbReference type="AlphaFoldDB" id="A0A212IWI4"/>
<dbReference type="Pfam" id="PF08445">
    <property type="entry name" value="FR47"/>
    <property type="match status" value="1"/>
</dbReference>
<proteinExistence type="predicted"/>
<reference evidence="2" key="1">
    <citation type="submission" date="2016-04" db="EMBL/GenBank/DDBJ databases">
        <authorList>
            <person name="Evans L.H."/>
            <person name="Alamgir A."/>
            <person name="Owens N."/>
            <person name="Weber N.D."/>
            <person name="Virtaneva K."/>
            <person name="Barbian K."/>
            <person name="Babar A."/>
            <person name="Rosenke K."/>
        </authorList>
    </citation>
    <scope>NUCLEOTIDE SEQUENCE</scope>
    <source>
        <strain evidence="2">86</strain>
    </source>
</reference>
<sequence length="236" mass="26705">MNERDRAIAYLERDRLRYINLLEVLRRGSGEVLFLREDGLLLYDEGSLAYMFTAESSQAAERIIALIPRDAEQCVTHQNWYHPALRTRLGRDRGMMVCRQAAWMGETQPELSAFPGELRLMDVSWVPRVRTLYGHDYADGDYITGVVKRGLLGAFVDGELAGFIGTHDEGTIGLLQVLPQYRRLGVGEALYRAMICRVLDHGGYALGHIEEGNEASLALQRKVGMTIGDHLLYWVF</sequence>
<dbReference type="Gene3D" id="3.40.630.30">
    <property type="match status" value="1"/>
</dbReference>
<gene>
    <name evidence="2" type="ORF">KL86CLO1_10137</name>
</gene>
<accession>A0A212IWI4</accession>
<evidence type="ECO:0000259" key="1">
    <source>
        <dbReference type="PROSITE" id="PS51186"/>
    </source>
</evidence>
<name>A0A212IWI4_9FIRM</name>
<organism evidence="2">
    <name type="scientific">uncultured Eubacteriales bacterium</name>
    <dbReference type="NCBI Taxonomy" id="172733"/>
    <lineage>
        <taxon>Bacteria</taxon>
        <taxon>Bacillati</taxon>
        <taxon>Bacillota</taxon>
        <taxon>Clostridia</taxon>
        <taxon>Eubacteriales</taxon>
        <taxon>environmental samples</taxon>
    </lineage>
</organism>
<feature type="domain" description="N-acetyltransferase" evidence="1">
    <location>
        <begin position="96"/>
        <end position="236"/>
    </location>
</feature>
<dbReference type="InterPro" id="IPR000182">
    <property type="entry name" value="GNAT_dom"/>
</dbReference>
<dbReference type="PROSITE" id="PS51186">
    <property type="entry name" value="GNAT"/>
    <property type="match status" value="1"/>
</dbReference>
<evidence type="ECO:0000313" key="2">
    <source>
        <dbReference type="EMBL" id="SBV91568.1"/>
    </source>
</evidence>
<dbReference type="EMBL" id="FLUN01000001">
    <property type="protein sequence ID" value="SBV91568.1"/>
    <property type="molecule type" value="Genomic_DNA"/>
</dbReference>
<protein>
    <recommendedName>
        <fullName evidence="1">N-acetyltransferase domain-containing protein</fullName>
    </recommendedName>
</protein>
<dbReference type="InterPro" id="IPR016181">
    <property type="entry name" value="Acyl_CoA_acyltransferase"/>
</dbReference>
<dbReference type="InterPro" id="IPR013653">
    <property type="entry name" value="GCN5-like_dom"/>
</dbReference>
<dbReference type="CDD" id="cd04301">
    <property type="entry name" value="NAT_SF"/>
    <property type="match status" value="1"/>
</dbReference>
<dbReference type="GO" id="GO:0016747">
    <property type="term" value="F:acyltransferase activity, transferring groups other than amino-acyl groups"/>
    <property type="evidence" value="ECO:0007669"/>
    <property type="project" value="InterPro"/>
</dbReference>
<dbReference type="SUPFAM" id="SSF55729">
    <property type="entry name" value="Acyl-CoA N-acyltransferases (Nat)"/>
    <property type="match status" value="1"/>
</dbReference>